<dbReference type="Pfam" id="PF13639">
    <property type="entry name" value="zf-RING_2"/>
    <property type="match status" value="1"/>
</dbReference>
<dbReference type="EMBL" id="HBGS01032606">
    <property type="protein sequence ID" value="CAD9433864.1"/>
    <property type="molecule type" value="Transcribed_RNA"/>
</dbReference>
<dbReference type="SMART" id="SM00184">
    <property type="entry name" value="RING"/>
    <property type="match status" value="1"/>
</dbReference>
<dbReference type="Gene3D" id="3.30.40.10">
    <property type="entry name" value="Zinc/RING finger domain, C3HC4 (zinc finger)"/>
    <property type="match status" value="1"/>
</dbReference>
<dbReference type="InterPro" id="IPR001841">
    <property type="entry name" value="Znf_RING"/>
</dbReference>
<feature type="domain" description="RING-type" evidence="6">
    <location>
        <begin position="144"/>
        <end position="186"/>
    </location>
</feature>
<evidence type="ECO:0000256" key="2">
    <source>
        <dbReference type="ARBA" id="ARBA00022771"/>
    </source>
</evidence>
<accession>A0A7S2G5D9</accession>
<evidence type="ECO:0000313" key="7">
    <source>
        <dbReference type="EMBL" id="CAD9433864.1"/>
    </source>
</evidence>
<keyword evidence="2 4" id="KW-0863">Zinc-finger</keyword>
<feature type="compositionally biased region" description="Acidic residues" evidence="5">
    <location>
        <begin position="285"/>
        <end position="294"/>
    </location>
</feature>
<name>A0A7S2G5D9_9STRA</name>
<dbReference type="GO" id="GO:0008270">
    <property type="term" value="F:zinc ion binding"/>
    <property type="evidence" value="ECO:0007669"/>
    <property type="project" value="UniProtKB-KW"/>
</dbReference>
<protein>
    <recommendedName>
        <fullName evidence="6">RING-type domain-containing protein</fullName>
    </recommendedName>
</protein>
<dbReference type="SUPFAM" id="SSF57850">
    <property type="entry name" value="RING/U-box"/>
    <property type="match status" value="1"/>
</dbReference>
<dbReference type="GO" id="GO:0016567">
    <property type="term" value="P:protein ubiquitination"/>
    <property type="evidence" value="ECO:0007669"/>
    <property type="project" value="TreeGrafter"/>
</dbReference>
<sequence length="373" mass="41188">MGSSASIVGSIGSTGHSRTICHACTIEFTSETRNDAQELVCPRCDRSEFIENLRHEAIETAPIPLFGASSLQSHNGYMSATALMLQFLEHQMREELLDSALQDLRSRVAHLDDAPKALPVPMVVIDSFPEVQLKASDIEDGAMCCICDEKYCEGATMVSLPQCHHMFHRPCLTRWFRFKNTCPICRHAFPEVPSLSSLEALTEEELRGRLRSWDASYEECDSKAVLAKRLWKHLAPPPRTPRGGGETMHDEGDAREGGGGSSSAREEHDRRNQAAASASASDGEQHEDDDGDDATEGVLRRIDASINNRSNRSRGGFHGGARGDEALVLFATTESMENGTSPYNEMRMFEEAHGLRPLQREATEPWLGNEATE</sequence>
<dbReference type="AlphaFoldDB" id="A0A7S2G5D9"/>
<feature type="region of interest" description="Disordered" evidence="5">
    <location>
        <begin position="234"/>
        <end position="294"/>
    </location>
</feature>
<proteinExistence type="predicted"/>
<evidence type="ECO:0000259" key="6">
    <source>
        <dbReference type="PROSITE" id="PS50089"/>
    </source>
</evidence>
<dbReference type="InterPro" id="IPR013083">
    <property type="entry name" value="Znf_RING/FYVE/PHD"/>
</dbReference>
<gene>
    <name evidence="7" type="ORF">DSPE1174_LOCUS16746</name>
</gene>
<dbReference type="GO" id="GO:0061630">
    <property type="term" value="F:ubiquitin protein ligase activity"/>
    <property type="evidence" value="ECO:0007669"/>
    <property type="project" value="TreeGrafter"/>
</dbReference>
<evidence type="ECO:0000256" key="1">
    <source>
        <dbReference type="ARBA" id="ARBA00022723"/>
    </source>
</evidence>
<feature type="region of interest" description="Disordered" evidence="5">
    <location>
        <begin position="302"/>
        <end position="321"/>
    </location>
</feature>
<organism evidence="7">
    <name type="scientific">Octactis speculum</name>
    <dbReference type="NCBI Taxonomy" id="3111310"/>
    <lineage>
        <taxon>Eukaryota</taxon>
        <taxon>Sar</taxon>
        <taxon>Stramenopiles</taxon>
        <taxon>Ochrophyta</taxon>
        <taxon>Dictyochophyceae</taxon>
        <taxon>Dictyochales</taxon>
        <taxon>Dictyochaceae</taxon>
        <taxon>Octactis</taxon>
    </lineage>
</organism>
<keyword evidence="3" id="KW-0862">Zinc</keyword>
<evidence type="ECO:0000256" key="3">
    <source>
        <dbReference type="ARBA" id="ARBA00022833"/>
    </source>
</evidence>
<reference evidence="7" key="1">
    <citation type="submission" date="2021-01" db="EMBL/GenBank/DDBJ databases">
        <authorList>
            <person name="Corre E."/>
            <person name="Pelletier E."/>
            <person name="Niang G."/>
            <person name="Scheremetjew M."/>
            <person name="Finn R."/>
            <person name="Kale V."/>
            <person name="Holt S."/>
            <person name="Cochrane G."/>
            <person name="Meng A."/>
            <person name="Brown T."/>
            <person name="Cohen L."/>
        </authorList>
    </citation>
    <scope>NUCLEOTIDE SEQUENCE</scope>
    <source>
        <strain evidence="7">CCMP1381</strain>
    </source>
</reference>
<dbReference type="PANTHER" id="PTHR45969:SF69">
    <property type="entry name" value="FINGER DOMAIN PROTEIN, PUTATIVE (AFU_ORTHOLOGUE AFUA_3G12190)-RELATED"/>
    <property type="match status" value="1"/>
</dbReference>
<feature type="compositionally biased region" description="Basic and acidic residues" evidence="5">
    <location>
        <begin position="247"/>
        <end position="256"/>
    </location>
</feature>
<dbReference type="PROSITE" id="PS50089">
    <property type="entry name" value="ZF_RING_2"/>
    <property type="match status" value="1"/>
</dbReference>
<keyword evidence="1" id="KW-0479">Metal-binding</keyword>
<evidence type="ECO:0000256" key="4">
    <source>
        <dbReference type="PROSITE-ProRule" id="PRU00175"/>
    </source>
</evidence>
<dbReference type="PANTHER" id="PTHR45969">
    <property type="entry name" value="RING ZINC FINGER PROTEIN-RELATED"/>
    <property type="match status" value="1"/>
</dbReference>
<evidence type="ECO:0000256" key="5">
    <source>
        <dbReference type="SAM" id="MobiDB-lite"/>
    </source>
</evidence>